<proteinExistence type="predicted"/>
<dbReference type="PANTHER" id="PTHR31672:SF13">
    <property type="entry name" value="F-BOX PROTEIN CPR30-LIKE"/>
    <property type="match status" value="1"/>
</dbReference>
<dbReference type="InterPro" id="IPR006527">
    <property type="entry name" value="F-box-assoc_dom_typ1"/>
</dbReference>
<evidence type="ECO:0000313" key="3">
    <source>
        <dbReference type="EMBL" id="CAL1407818.1"/>
    </source>
</evidence>
<dbReference type="InterPro" id="IPR001810">
    <property type="entry name" value="F-box_dom"/>
</dbReference>
<dbReference type="Proteomes" id="UP001497516">
    <property type="component" value="Chromosome 8"/>
</dbReference>
<evidence type="ECO:0008006" key="5">
    <source>
        <dbReference type="Google" id="ProtNLM"/>
    </source>
</evidence>
<gene>
    <name evidence="3" type="ORF">LTRI10_LOCUS47462</name>
</gene>
<evidence type="ECO:0000313" key="4">
    <source>
        <dbReference type="Proteomes" id="UP001497516"/>
    </source>
</evidence>
<dbReference type="Pfam" id="PF07734">
    <property type="entry name" value="FBA_1"/>
    <property type="match status" value="1"/>
</dbReference>
<dbReference type="NCBIfam" id="TIGR01640">
    <property type="entry name" value="F_box_assoc_1"/>
    <property type="match status" value="1"/>
</dbReference>
<dbReference type="SUPFAM" id="SSF81383">
    <property type="entry name" value="F-box domain"/>
    <property type="match status" value="1"/>
</dbReference>
<evidence type="ECO:0000259" key="2">
    <source>
        <dbReference type="Pfam" id="PF07734"/>
    </source>
</evidence>
<evidence type="ECO:0000259" key="1">
    <source>
        <dbReference type="Pfam" id="PF00646"/>
    </source>
</evidence>
<dbReference type="PANTHER" id="PTHR31672">
    <property type="entry name" value="BNACNNG10540D PROTEIN"/>
    <property type="match status" value="1"/>
</dbReference>
<name>A0AAV2GD91_9ROSI</name>
<protein>
    <recommendedName>
        <fullName evidence="5">F-box domain-containing protein</fullName>
    </recommendedName>
</protein>
<reference evidence="3 4" key="1">
    <citation type="submission" date="2024-04" db="EMBL/GenBank/DDBJ databases">
        <authorList>
            <person name="Fracassetti M."/>
        </authorList>
    </citation>
    <scope>NUCLEOTIDE SEQUENCE [LARGE SCALE GENOMIC DNA]</scope>
</reference>
<dbReference type="EMBL" id="OZ034821">
    <property type="protein sequence ID" value="CAL1407818.1"/>
    <property type="molecule type" value="Genomic_DNA"/>
</dbReference>
<dbReference type="InterPro" id="IPR036047">
    <property type="entry name" value="F-box-like_dom_sf"/>
</dbReference>
<feature type="domain" description="F-box associated beta-propeller type 1" evidence="2">
    <location>
        <begin position="100"/>
        <end position="398"/>
    </location>
</feature>
<dbReference type="InterPro" id="IPR017451">
    <property type="entry name" value="F-box-assoc_interact_dom"/>
</dbReference>
<sequence>MKKVGIPAEITDDILRRLPVECLARFCCLSKSWCDRLSDPSYILQKLSRGGIDPSSTAHQTMIRSGGGLFFSSSSNYVLHSPPPADTFEPLLPAGNNRDPHVQVEAYCNGLFCLSQNDGGFKDLFLWNRATSEIKPIPCPPNIYHSSAAVPWLGLGSLTNTVSRAKVITRNGPWLGFDSESDDYKILWQARTVHSQTDQTRYLVEVYSLRNDSWKMLDDDNDNCGDYHPLLPSYSTPQLRKGKLYWSRLSKEAIKDSSTLFFDSFDMRSEVFERVELPYPTASAKDLSGTSRCLLNEESMVALFEVQDANVTRDPHNPGMSIYDVGVKRDATWEMWVLLKYWVHESWTKLLVVTTPPAYFMGFSRNLECFFKTHYGDDNCVVFDSHTGEFRYLKIMGNEVVTYIPSRMPLQNYDKSIVERNK</sequence>
<dbReference type="Pfam" id="PF00646">
    <property type="entry name" value="F-box"/>
    <property type="match status" value="1"/>
</dbReference>
<accession>A0AAV2GD91</accession>
<organism evidence="3 4">
    <name type="scientific">Linum trigynum</name>
    <dbReference type="NCBI Taxonomy" id="586398"/>
    <lineage>
        <taxon>Eukaryota</taxon>
        <taxon>Viridiplantae</taxon>
        <taxon>Streptophyta</taxon>
        <taxon>Embryophyta</taxon>
        <taxon>Tracheophyta</taxon>
        <taxon>Spermatophyta</taxon>
        <taxon>Magnoliopsida</taxon>
        <taxon>eudicotyledons</taxon>
        <taxon>Gunneridae</taxon>
        <taxon>Pentapetalae</taxon>
        <taxon>rosids</taxon>
        <taxon>fabids</taxon>
        <taxon>Malpighiales</taxon>
        <taxon>Linaceae</taxon>
        <taxon>Linum</taxon>
    </lineage>
</organism>
<dbReference type="InterPro" id="IPR050796">
    <property type="entry name" value="SCF_F-box_component"/>
</dbReference>
<dbReference type="AlphaFoldDB" id="A0AAV2GD91"/>
<feature type="domain" description="F-box" evidence="1">
    <location>
        <begin position="6"/>
        <end position="40"/>
    </location>
</feature>
<keyword evidence="4" id="KW-1185">Reference proteome</keyword>